<dbReference type="InterPro" id="IPR015760">
    <property type="entry name" value="TIF_IF2"/>
</dbReference>
<dbReference type="Pfam" id="PF22042">
    <property type="entry name" value="EF-G_D2"/>
    <property type="match status" value="1"/>
</dbReference>
<keyword evidence="2" id="KW-0396">Initiation factor</keyword>
<keyword evidence="4" id="KW-0648">Protein biosynthesis</keyword>
<dbReference type="SUPFAM" id="SSF52540">
    <property type="entry name" value="P-loop containing nucleoside triphosphate hydrolases"/>
    <property type="match status" value="1"/>
</dbReference>
<dbReference type="InterPro" id="IPR023115">
    <property type="entry name" value="TIF_IF2_dom3"/>
</dbReference>
<dbReference type="GO" id="GO:0005737">
    <property type="term" value="C:cytoplasm"/>
    <property type="evidence" value="ECO:0007669"/>
    <property type="project" value="TreeGrafter"/>
</dbReference>
<dbReference type="InterPro" id="IPR005225">
    <property type="entry name" value="Small_GTP-bd"/>
</dbReference>
<evidence type="ECO:0000256" key="1">
    <source>
        <dbReference type="ARBA" id="ARBA00007733"/>
    </source>
</evidence>
<evidence type="ECO:0000313" key="8">
    <source>
        <dbReference type="Proteomes" id="UP000176222"/>
    </source>
</evidence>
<accession>A0A1G2QC39</accession>
<dbReference type="Pfam" id="PF11987">
    <property type="entry name" value="IF-2"/>
    <property type="match status" value="1"/>
</dbReference>
<feature type="domain" description="Tr-type G" evidence="6">
    <location>
        <begin position="16"/>
        <end position="190"/>
    </location>
</feature>
<dbReference type="InterPro" id="IPR027417">
    <property type="entry name" value="P-loop_NTPase"/>
</dbReference>
<dbReference type="PROSITE" id="PS51722">
    <property type="entry name" value="G_TR_2"/>
    <property type="match status" value="1"/>
</dbReference>
<dbReference type="Gene3D" id="2.40.30.10">
    <property type="entry name" value="Translation factors"/>
    <property type="match status" value="2"/>
</dbReference>
<dbReference type="EMBL" id="MHTH01000014">
    <property type="protein sequence ID" value="OHA58130.1"/>
    <property type="molecule type" value="Genomic_DNA"/>
</dbReference>
<dbReference type="SUPFAM" id="SSF50447">
    <property type="entry name" value="Translation proteins"/>
    <property type="match status" value="1"/>
</dbReference>
<name>A0A1G2QC39_9BACT</name>
<dbReference type="Proteomes" id="UP000176222">
    <property type="component" value="Unassembled WGS sequence"/>
</dbReference>
<dbReference type="GO" id="GO:0003924">
    <property type="term" value="F:GTPase activity"/>
    <property type="evidence" value="ECO:0007669"/>
    <property type="project" value="InterPro"/>
</dbReference>
<dbReference type="GO" id="GO:0003743">
    <property type="term" value="F:translation initiation factor activity"/>
    <property type="evidence" value="ECO:0007669"/>
    <property type="project" value="UniProtKB-KW"/>
</dbReference>
<dbReference type="InterPro" id="IPR053905">
    <property type="entry name" value="EF-G-like_DII"/>
</dbReference>
<sequence length="512" mass="55870">MTIMTTAKAPIEAKQERPPVIAIMGHIDHGKSKLLDYIRQTNIVDSESGGITQHTSAYEVIHKNQNGEDKKITFLDTPGHAAFETMRERGAIICDIAILIVSAEEGAKTQTVEAYNSIKNSNKPFIVAFSKIDKPNANLERAKQSLAENNILVEGYGGNIPWLGIDSKNGTGVSELLDLVLLVAEMEELTGQMEKPAEGFVLETSLDPKTGITATVIIKDGIMKTGDFIVIGGVSAKIKRLENFLGQQSLDLAFSSPAKIYGFCKMPEIGAEFIDTTDKKEAEEMTEKFHQEKIIGKMTIGISADCDGLEKLNIPLVIKTDTAGTKEAVEKEISQIAHDRATFKIIESGIGAISENDVKILSGGEIPGVIIGFRVKAERGANDLAEKFGIAIETNDVIYKLTEWLQAELGQRAPKVTSEEMTGRAKILKTFNRNKDKQVIGGAVLSGKISRGDQFKIIRRETEIGRGKIVGLQQQKNKVNVAEEGVQFGAEVESKFEIATSDFIEAFELVTK</sequence>
<dbReference type="PANTHER" id="PTHR43381:SF4">
    <property type="entry name" value="EUKARYOTIC TRANSLATION INITIATION FACTOR 5B"/>
    <property type="match status" value="1"/>
</dbReference>
<dbReference type="Gene3D" id="3.40.50.10050">
    <property type="entry name" value="Translation initiation factor IF- 2, domain 3"/>
    <property type="match status" value="1"/>
</dbReference>
<evidence type="ECO:0000313" key="7">
    <source>
        <dbReference type="EMBL" id="OHA58130.1"/>
    </source>
</evidence>
<evidence type="ECO:0000259" key="6">
    <source>
        <dbReference type="PROSITE" id="PS51722"/>
    </source>
</evidence>
<dbReference type="FunFam" id="3.40.50.300:FF:000019">
    <property type="entry name" value="Translation initiation factor IF-2"/>
    <property type="match status" value="1"/>
</dbReference>
<gene>
    <name evidence="7" type="ORF">A2370_02245</name>
</gene>
<dbReference type="AlphaFoldDB" id="A0A1G2QC39"/>
<comment type="caution">
    <text evidence="7">The sequence shown here is derived from an EMBL/GenBank/DDBJ whole genome shotgun (WGS) entry which is preliminary data.</text>
</comment>
<evidence type="ECO:0000256" key="4">
    <source>
        <dbReference type="ARBA" id="ARBA00022917"/>
    </source>
</evidence>
<dbReference type="InterPro" id="IPR000795">
    <property type="entry name" value="T_Tr_GTP-bd_dom"/>
</dbReference>
<evidence type="ECO:0000256" key="5">
    <source>
        <dbReference type="ARBA" id="ARBA00023134"/>
    </source>
</evidence>
<dbReference type="STRING" id="1802436.A2370_02245"/>
<dbReference type="InterPro" id="IPR009000">
    <property type="entry name" value="Transl_B-barrel_sf"/>
</dbReference>
<evidence type="ECO:0000256" key="2">
    <source>
        <dbReference type="ARBA" id="ARBA00022540"/>
    </source>
</evidence>
<protein>
    <recommendedName>
        <fullName evidence="6">Tr-type G domain-containing protein</fullName>
    </recommendedName>
</protein>
<dbReference type="FunFam" id="3.40.50.10050:FF:000001">
    <property type="entry name" value="Translation initiation factor IF-2"/>
    <property type="match status" value="1"/>
</dbReference>
<dbReference type="PRINTS" id="PR00315">
    <property type="entry name" value="ELONGATNFCT"/>
</dbReference>
<comment type="similarity">
    <text evidence="1">Belongs to the TRAFAC class translation factor GTPase superfamily. Classic translation factor GTPase family. IF-2 subfamily.</text>
</comment>
<proteinExistence type="inferred from homology"/>
<dbReference type="CDD" id="cd01887">
    <property type="entry name" value="IF2_eIF5B"/>
    <property type="match status" value="1"/>
</dbReference>
<keyword evidence="5" id="KW-0342">GTP-binding</keyword>
<organism evidence="7 8">
    <name type="scientific">Candidatus Vogelbacteria bacterium RIFOXYB1_FULL_42_16</name>
    <dbReference type="NCBI Taxonomy" id="1802436"/>
    <lineage>
        <taxon>Bacteria</taxon>
        <taxon>Candidatus Vogeliibacteriota</taxon>
    </lineage>
</organism>
<dbReference type="SUPFAM" id="SSF52156">
    <property type="entry name" value="Initiation factor IF2/eIF5b, domain 3"/>
    <property type="match status" value="1"/>
</dbReference>
<evidence type="ECO:0000256" key="3">
    <source>
        <dbReference type="ARBA" id="ARBA00022741"/>
    </source>
</evidence>
<reference evidence="7 8" key="1">
    <citation type="journal article" date="2016" name="Nat. Commun.">
        <title>Thousands of microbial genomes shed light on interconnected biogeochemical processes in an aquifer system.</title>
        <authorList>
            <person name="Anantharaman K."/>
            <person name="Brown C.T."/>
            <person name="Hug L.A."/>
            <person name="Sharon I."/>
            <person name="Castelle C.J."/>
            <person name="Probst A.J."/>
            <person name="Thomas B.C."/>
            <person name="Singh A."/>
            <person name="Wilkins M.J."/>
            <person name="Karaoz U."/>
            <person name="Brodie E.L."/>
            <person name="Williams K.H."/>
            <person name="Hubbard S.S."/>
            <person name="Banfield J.F."/>
        </authorList>
    </citation>
    <scope>NUCLEOTIDE SEQUENCE [LARGE SCALE GENOMIC DNA]</scope>
</reference>
<dbReference type="Gene3D" id="3.40.50.300">
    <property type="entry name" value="P-loop containing nucleotide triphosphate hydrolases"/>
    <property type="match status" value="1"/>
</dbReference>
<dbReference type="PANTHER" id="PTHR43381">
    <property type="entry name" value="TRANSLATION INITIATION FACTOR IF-2-RELATED"/>
    <property type="match status" value="1"/>
</dbReference>
<dbReference type="InterPro" id="IPR036925">
    <property type="entry name" value="TIF_IF2_dom3_sf"/>
</dbReference>
<dbReference type="NCBIfam" id="TIGR00231">
    <property type="entry name" value="small_GTP"/>
    <property type="match status" value="1"/>
</dbReference>
<dbReference type="GO" id="GO:0005525">
    <property type="term" value="F:GTP binding"/>
    <property type="evidence" value="ECO:0007669"/>
    <property type="project" value="UniProtKB-KW"/>
</dbReference>
<keyword evidence="3" id="KW-0547">Nucleotide-binding</keyword>
<dbReference type="Pfam" id="PF00009">
    <property type="entry name" value="GTP_EFTU"/>
    <property type="match status" value="1"/>
</dbReference>